<sequence length="247" mass="25928">MTAVVIVILVLVVVALAAGALYMSRAKGGGKGGLKRRFGPEYERVLARHNGDVKAAEHELDERVRRYGRLRLQPLTPEVREQYLVRWAGAQERFVDSPNEAIAEADQLLAGLAQERGFPGVDRPDEHMDALSVHHAHHIHGYRMVHAAAHGRAGTEGMREAMLEARALFDALAEDRPATAGKGRRPVTTGPGTAGSGAPGSATPGGTATPGTPAPGSTAPGAAPPGAPDGRAHANDGRTHSRWPIGG</sequence>
<name>A0A8T4II18_9ACTN</name>
<evidence type="ECO:0008006" key="4">
    <source>
        <dbReference type="Google" id="ProtNLM"/>
    </source>
</evidence>
<proteinExistence type="predicted"/>
<keyword evidence="3" id="KW-1185">Reference proteome</keyword>
<dbReference type="EMBL" id="JAGSMN010000023">
    <property type="protein sequence ID" value="MBR7671681.1"/>
    <property type="molecule type" value="Genomic_DNA"/>
</dbReference>
<gene>
    <name evidence="2" type="ORF">KDA82_01230</name>
</gene>
<dbReference type="AlphaFoldDB" id="A0A8T4II18"/>
<feature type="compositionally biased region" description="Basic and acidic residues" evidence="1">
    <location>
        <begin position="230"/>
        <end position="239"/>
    </location>
</feature>
<reference evidence="2" key="1">
    <citation type="submission" date="2021-04" db="EMBL/GenBank/DDBJ databases">
        <title>Sequencing of actinobacteria type strains.</title>
        <authorList>
            <person name="Nguyen G.-S."/>
            <person name="Wentzel A."/>
        </authorList>
    </citation>
    <scope>NUCLEOTIDE SEQUENCE</scope>
    <source>
        <strain evidence="2">DSM 42095</strain>
    </source>
</reference>
<feature type="compositionally biased region" description="Low complexity" evidence="1">
    <location>
        <begin position="199"/>
        <end position="221"/>
    </location>
</feature>
<accession>A0A8T4II18</accession>
<dbReference type="Proteomes" id="UP000675554">
    <property type="component" value="Unassembled WGS sequence"/>
</dbReference>
<feature type="region of interest" description="Disordered" evidence="1">
    <location>
        <begin position="175"/>
        <end position="247"/>
    </location>
</feature>
<protein>
    <recommendedName>
        <fullName evidence="4">Secreted protein</fullName>
    </recommendedName>
</protein>
<organism evidence="2 3">
    <name type="scientific">Streptomyces daliensis</name>
    <dbReference type="NCBI Taxonomy" id="299421"/>
    <lineage>
        <taxon>Bacteria</taxon>
        <taxon>Bacillati</taxon>
        <taxon>Actinomycetota</taxon>
        <taxon>Actinomycetes</taxon>
        <taxon>Kitasatosporales</taxon>
        <taxon>Streptomycetaceae</taxon>
        <taxon>Streptomyces</taxon>
    </lineage>
</organism>
<evidence type="ECO:0000313" key="2">
    <source>
        <dbReference type="EMBL" id="MBR7671681.1"/>
    </source>
</evidence>
<feature type="non-terminal residue" evidence="2">
    <location>
        <position position="247"/>
    </location>
</feature>
<comment type="caution">
    <text evidence="2">The sequence shown here is derived from an EMBL/GenBank/DDBJ whole genome shotgun (WGS) entry which is preliminary data.</text>
</comment>
<evidence type="ECO:0000256" key="1">
    <source>
        <dbReference type="SAM" id="MobiDB-lite"/>
    </source>
</evidence>
<evidence type="ECO:0000313" key="3">
    <source>
        <dbReference type="Proteomes" id="UP000675554"/>
    </source>
</evidence>